<sequence length="71" mass="7003">MFREHGDNLQSGFTADMAVGPGRPGPARPGPALSGRAGPGFGNFEKGRAGPNVSGAGPWGLGLVFGPGRGA</sequence>
<accession>A0A7I8X959</accession>
<reference evidence="2" key="1">
    <citation type="submission" date="2020-09" db="EMBL/GenBank/DDBJ databases">
        <authorList>
            <person name="Kikuchi T."/>
        </authorList>
    </citation>
    <scope>NUCLEOTIDE SEQUENCE</scope>
    <source>
        <strain evidence="2">Ka4C1</strain>
    </source>
</reference>
<dbReference type="EMBL" id="CAJFDI010000004">
    <property type="protein sequence ID" value="CAD5228195.1"/>
    <property type="molecule type" value="Genomic_DNA"/>
</dbReference>
<evidence type="ECO:0000313" key="2">
    <source>
        <dbReference type="EMBL" id="CAD5228195.1"/>
    </source>
</evidence>
<comment type="caution">
    <text evidence="2">The sequence shown here is derived from an EMBL/GenBank/DDBJ whole genome shotgun (WGS) entry which is preliminary data.</text>
</comment>
<dbReference type="AlphaFoldDB" id="A0A7I8X959"/>
<gene>
    <name evidence="2" type="ORF">BXYJ_LOCUS10323</name>
</gene>
<name>A0A7I8X959_BURXY</name>
<dbReference type="Proteomes" id="UP000582659">
    <property type="component" value="Unassembled WGS sequence"/>
</dbReference>
<proteinExistence type="predicted"/>
<evidence type="ECO:0000313" key="3">
    <source>
        <dbReference type="Proteomes" id="UP000659654"/>
    </source>
</evidence>
<organism evidence="2 3">
    <name type="scientific">Bursaphelenchus xylophilus</name>
    <name type="common">Pinewood nematode worm</name>
    <name type="synonym">Aphelenchoides xylophilus</name>
    <dbReference type="NCBI Taxonomy" id="6326"/>
    <lineage>
        <taxon>Eukaryota</taxon>
        <taxon>Metazoa</taxon>
        <taxon>Ecdysozoa</taxon>
        <taxon>Nematoda</taxon>
        <taxon>Chromadorea</taxon>
        <taxon>Rhabditida</taxon>
        <taxon>Tylenchina</taxon>
        <taxon>Tylenchomorpha</taxon>
        <taxon>Aphelenchoidea</taxon>
        <taxon>Aphelenchoididae</taxon>
        <taxon>Bursaphelenchus</taxon>
    </lineage>
</organism>
<keyword evidence="3" id="KW-1185">Reference proteome</keyword>
<evidence type="ECO:0000256" key="1">
    <source>
        <dbReference type="SAM" id="MobiDB-lite"/>
    </source>
</evidence>
<dbReference type="EMBL" id="CAJFCV020000004">
    <property type="protein sequence ID" value="CAG9118695.1"/>
    <property type="molecule type" value="Genomic_DNA"/>
</dbReference>
<feature type="region of interest" description="Disordered" evidence="1">
    <location>
        <begin position="1"/>
        <end position="71"/>
    </location>
</feature>
<feature type="compositionally biased region" description="Gly residues" evidence="1">
    <location>
        <begin position="57"/>
        <end position="71"/>
    </location>
</feature>
<dbReference type="Proteomes" id="UP000659654">
    <property type="component" value="Unassembled WGS sequence"/>
</dbReference>
<protein>
    <submittedName>
        <fullName evidence="2">(pine wood nematode) hypothetical protein</fullName>
    </submittedName>
</protein>